<proteinExistence type="predicted"/>
<dbReference type="Pfam" id="PF21983">
    <property type="entry name" value="NikA-like"/>
    <property type="match status" value="1"/>
</dbReference>
<dbReference type="InterPro" id="IPR013321">
    <property type="entry name" value="Arc_rbn_hlx_hlx"/>
</dbReference>
<comment type="caution">
    <text evidence="1">The sequence shown here is derived from an EMBL/GenBank/DDBJ whole genome shotgun (WGS) entry which is preliminary data.</text>
</comment>
<evidence type="ECO:0000313" key="1">
    <source>
        <dbReference type="EMBL" id="KKM07163.1"/>
    </source>
</evidence>
<dbReference type="EMBL" id="LAZR01015830">
    <property type="protein sequence ID" value="KKM07163.1"/>
    <property type="molecule type" value="Genomic_DNA"/>
</dbReference>
<organism evidence="1">
    <name type="scientific">marine sediment metagenome</name>
    <dbReference type="NCBI Taxonomy" id="412755"/>
    <lineage>
        <taxon>unclassified sequences</taxon>
        <taxon>metagenomes</taxon>
        <taxon>ecological metagenomes</taxon>
    </lineage>
</organism>
<dbReference type="Gene3D" id="1.10.1220.10">
    <property type="entry name" value="Met repressor-like"/>
    <property type="match status" value="1"/>
</dbReference>
<dbReference type="InterPro" id="IPR053842">
    <property type="entry name" value="NikA-like"/>
</dbReference>
<dbReference type="AlphaFoldDB" id="A0A0F9K7K2"/>
<name>A0A0F9K7K2_9ZZZZ</name>
<reference evidence="1" key="1">
    <citation type="journal article" date="2015" name="Nature">
        <title>Complex archaea that bridge the gap between prokaryotes and eukaryotes.</title>
        <authorList>
            <person name="Spang A."/>
            <person name="Saw J.H."/>
            <person name="Jorgensen S.L."/>
            <person name="Zaremba-Niedzwiedzka K."/>
            <person name="Martijn J."/>
            <person name="Lind A.E."/>
            <person name="van Eijk R."/>
            <person name="Schleper C."/>
            <person name="Guy L."/>
            <person name="Ettema T.J."/>
        </authorList>
    </citation>
    <scope>NUCLEOTIDE SEQUENCE</scope>
</reference>
<protein>
    <submittedName>
        <fullName evidence="1">Uncharacterized protein</fullName>
    </submittedName>
</protein>
<dbReference type="GO" id="GO:0006355">
    <property type="term" value="P:regulation of DNA-templated transcription"/>
    <property type="evidence" value="ECO:0007669"/>
    <property type="project" value="InterPro"/>
</dbReference>
<sequence length="48" mass="5722">MDAIIRFRTSEEDKKALEAEARKLGLTVSAFIRLLIRQWDDGIRFERR</sequence>
<gene>
    <name evidence="1" type="ORF">LCGC14_1736610</name>
</gene>
<accession>A0A0F9K7K2</accession>